<organism evidence="1 2">
    <name type="scientific">Mucilaginibacter mallensis</name>
    <dbReference type="NCBI Taxonomy" id="652787"/>
    <lineage>
        <taxon>Bacteria</taxon>
        <taxon>Pseudomonadati</taxon>
        <taxon>Bacteroidota</taxon>
        <taxon>Sphingobacteriia</taxon>
        <taxon>Sphingobacteriales</taxon>
        <taxon>Sphingobacteriaceae</taxon>
        <taxon>Mucilaginibacter</taxon>
    </lineage>
</organism>
<dbReference type="RefSeq" id="WP_091367549.1">
    <property type="nucleotide sequence ID" value="NZ_LT629740.1"/>
</dbReference>
<protein>
    <recommendedName>
        <fullName evidence="3">HNH endonuclease</fullName>
    </recommendedName>
</protein>
<dbReference type="OrthoDB" id="9816185at2"/>
<keyword evidence="2" id="KW-1185">Reference proteome</keyword>
<dbReference type="STRING" id="652787.SAMN05216490_0034"/>
<reference evidence="1 2" key="1">
    <citation type="submission" date="2016-10" db="EMBL/GenBank/DDBJ databases">
        <authorList>
            <person name="de Groot N.N."/>
        </authorList>
    </citation>
    <scope>NUCLEOTIDE SEQUENCE [LARGE SCALE GENOMIC DNA]</scope>
    <source>
        <strain evidence="1 2">MP1X4</strain>
    </source>
</reference>
<dbReference type="EMBL" id="LT629740">
    <property type="protein sequence ID" value="SDR83794.1"/>
    <property type="molecule type" value="Genomic_DNA"/>
</dbReference>
<accession>A0A1H1MAF2</accession>
<proteinExistence type="predicted"/>
<sequence length="396" mass="45991">MLFYLKYFNHDVEKLHELISFFFEKIETENPATFTTSLLPAWYSTTVNRLEKLESQLTHFLSLSKDDKTAIIKAFSNGNIIGTLFSNKTRRYAHIPVASDFKKTNADGSFDNSIEVFLNELFVDNLYIGQLGKKDSTFSKKIGCNLGNHFIGLKDSHAVSNEDFSLCPFCGIEPIKMINSEGRPDYDHLLAKGDSLFVFSSINLKNLVPIGDHCNGKKSSQHLLYSDKARTTRTISFYPFDATQNPYELYHFELICKEYPDYSNLWKGKWEVNIKPNVSSNRRIADKIETWNRVFNIKSRYEEYLEIHGKSMLDKILRTIDSSKPDLLMELKSELNNLLTKVYLYDYIFISTEEGLIPKRIMIEWYLKDEAYLLSYLNFKKLMPANQININSTLFE</sequence>
<evidence type="ECO:0000313" key="2">
    <source>
        <dbReference type="Proteomes" id="UP000199679"/>
    </source>
</evidence>
<gene>
    <name evidence="1" type="ORF">SAMN05216490_0034</name>
</gene>
<dbReference type="AlphaFoldDB" id="A0A1H1MAF2"/>
<evidence type="ECO:0008006" key="3">
    <source>
        <dbReference type="Google" id="ProtNLM"/>
    </source>
</evidence>
<name>A0A1H1MAF2_MUCMA</name>
<evidence type="ECO:0000313" key="1">
    <source>
        <dbReference type="EMBL" id="SDR83794.1"/>
    </source>
</evidence>
<dbReference type="Proteomes" id="UP000199679">
    <property type="component" value="Chromosome I"/>
</dbReference>